<keyword evidence="1" id="KW-0472">Membrane</keyword>
<evidence type="ECO:0000256" key="1">
    <source>
        <dbReference type="SAM" id="Phobius"/>
    </source>
</evidence>
<keyword evidence="1" id="KW-0812">Transmembrane</keyword>
<comment type="caution">
    <text evidence="2">The sequence shown here is derived from an EMBL/GenBank/DDBJ whole genome shotgun (WGS) entry which is preliminary data.</text>
</comment>
<feature type="transmembrane region" description="Helical" evidence="1">
    <location>
        <begin position="83"/>
        <end position="105"/>
    </location>
</feature>
<dbReference type="EMBL" id="JAXAVW010000030">
    <property type="protein sequence ID" value="MDX8034897.1"/>
    <property type="molecule type" value="Genomic_DNA"/>
</dbReference>
<keyword evidence="1" id="KW-1133">Transmembrane helix</keyword>
<evidence type="ECO:0000313" key="3">
    <source>
        <dbReference type="Proteomes" id="UP001285521"/>
    </source>
</evidence>
<organism evidence="2 3">
    <name type="scientific">Lentzea miocenica</name>
    <dbReference type="NCBI Taxonomy" id="3095431"/>
    <lineage>
        <taxon>Bacteria</taxon>
        <taxon>Bacillati</taxon>
        <taxon>Actinomycetota</taxon>
        <taxon>Actinomycetes</taxon>
        <taxon>Pseudonocardiales</taxon>
        <taxon>Pseudonocardiaceae</taxon>
        <taxon>Lentzea</taxon>
    </lineage>
</organism>
<reference evidence="2 3" key="1">
    <citation type="submission" date="2023-11" db="EMBL/GenBank/DDBJ databases">
        <title>Lentzea sokolovensis, sp. nov., Lentzea kristufkii, sp. nov., and Lentzea miocenensis, sp. nov., rare actinobacteria from Sokolov Coal Basin, Miocene lacustrine sediment, Czech Republic.</title>
        <authorList>
            <person name="Lara A."/>
            <person name="Kotroba L."/>
            <person name="Nouioui I."/>
            <person name="Neumann-Schaal M."/>
            <person name="Mast Y."/>
            <person name="Chronakova A."/>
        </authorList>
    </citation>
    <scope>NUCLEOTIDE SEQUENCE [LARGE SCALE GENOMIC DNA]</scope>
    <source>
        <strain evidence="2 3">BCCO 10_0856</strain>
    </source>
</reference>
<evidence type="ECO:0000313" key="2">
    <source>
        <dbReference type="EMBL" id="MDX8034897.1"/>
    </source>
</evidence>
<protein>
    <submittedName>
        <fullName evidence="2">Uncharacterized protein</fullName>
    </submittedName>
</protein>
<feature type="transmembrane region" description="Helical" evidence="1">
    <location>
        <begin position="16"/>
        <end position="35"/>
    </location>
</feature>
<reference evidence="2 3" key="2">
    <citation type="submission" date="2023-11" db="EMBL/GenBank/DDBJ databases">
        <authorList>
            <person name="Lara A.C."/>
            <person name="Chronakova A."/>
        </authorList>
    </citation>
    <scope>NUCLEOTIDE SEQUENCE [LARGE SCALE GENOMIC DNA]</scope>
    <source>
        <strain evidence="2 3">BCCO 10_0856</strain>
    </source>
</reference>
<feature type="transmembrane region" description="Helical" evidence="1">
    <location>
        <begin position="117"/>
        <end position="142"/>
    </location>
</feature>
<dbReference type="Proteomes" id="UP001285521">
    <property type="component" value="Unassembled WGS sequence"/>
</dbReference>
<sequence>MTGAARTRSRTTARRGRYLAGALADVTLLVLINVSPGWRAVPVLTEAAAAAVIVVDISLAIALVVNLLCLVRPRRPLTAVGDVVSTTAGLVALIRTVQVFPFAFADPTADWATIVRLTLVSIIVVVSIALLVQFVVLMRILVFKEVPDRRDLGPGRPGPGPRPVP</sequence>
<name>A0ABU4T9P5_9PSEU</name>
<proteinExistence type="predicted"/>
<feature type="transmembrane region" description="Helical" evidence="1">
    <location>
        <begin position="47"/>
        <end position="71"/>
    </location>
</feature>
<keyword evidence="3" id="KW-1185">Reference proteome</keyword>
<gene>
    <name evidence="2" type="ORF">SK803_32170</name>
</gene>
<accession>A0ABU4T9P5</accession>
<dbReference type="RefSeq" id="WP_319969910.1">
    <property type="nucleotide sequence ID" value="NZ_JAXAVW010000030.1"/>
</dbReference>